<dbReference type="EMBL" id="CP138895">
    <property type="protein sequence ID" value="WPK24557.1"/>
    <property type="molecule type" value="Genomic_DNA"/>
</dbReference>
<proteinExistence type="predicted"/>
<feature type="transmembrane region" description="Helical" evidence="1">
    <location>
        <begin position="242"/>
        <end position="259"/>
    </location>
</feature>
<feature type="transmembrane region" description="Helical" evidence="1">
    <location>
        <begin position="339"/>
        <end position="364"/>
    </location>
</feature>
<dbReference type="PANTHER" id="PTHR19346:SF4">
    <property type="entry name" value="SUGAR PHOSPHATE TRANSPORTER DOMAIN-CONTAINING PROTEIN"/>
    <property type="match status" value="1"/>
</dbReference>
<evidence type="ECO:0000256" key="1">
    <source>
        <dbReference type="SAM" id="Phobius"/>
    </source>
</evidence>
<feature type="transmembrane region" description="Helical" evidence="1">
    <location>
        <begin position="384"/>
        <end position="405"/>
    </location>
</feature>
<name>A0AAX4H7P6_9ASCO</name>
<feature type="transmembrane region" description="Helical" evidence="1">
    <location>
        <begin position="25"/>
        <end position="46"/>
    </location>
</feature>
<evidence type="ECO:0000313" key="2">
    <source>
        <dbReference type="EMBL" id="WPK24557.1"/>
    </source>
</evidence>
<feature type="transmembrane region" description="Helical" evidence="1">
    <location>
        <begin position="445"/>
        <end position="463"/>
    </location>
</feature>
<organism evidence="2 3">
    <name type="scientific">Australozyma saopauloensis</name>
    <dbReference type="NCBI Taxonomy" id="291208"/>
    <lineage>
        <taxon>Eukaryota</taxon>
        <taxon>Fungi</taxon>
        <taxon>Dikarya</taxon>
        <taxon>Ascomycota</taxon>
        <taxon>Saccharomycotina</taxon>
        <taxon>Pichiomycetes</taxon>
        <taxon>Metschnikowiaceae</taxon>
        <taxon>Australozyma</taxon>
    </lineage>
</organism>
<dbReference type="GeneID" id="88172901"/>
<accession>A0AAX4H7P6</accession>
<dbReference type="PANTHER" id="PTHR19346">
    <property type="entry name" value="SUGAR PHOSPHATE TRANSPORTER DOMAIN-CONTAINING PROTEIN"/>
    <property type="match status" value="1"/>
</dbReference>
<evidence type="ECO:0008006" key="4">
    <source>
        <dbReference type="Google" id="ProtNLM"/>
    </source>
</evidence>
<dbReference type="Proteomes" id="UP001338582">
    <property type="component" value="Chromosome 2"/>
</dbReference>
<keyword evidence="1" id="KW-0472">Membrane</keyword>
<dbReference type="KEGG" id="asau:88172901"/>
<feature type="transmembrane region" description="Helical" evidence="1">
    <location>
        <begin position="66"/>
        <end position="85"/>
    </location>
</feature>
<feature type="transmembrane region" description="Helical" evidence="1">
    <location>
        <begin position="266"/>
        <end position="285"/>
    </location>
</feature>
<keyword evidence="3" id="KW-1185">Reference proteome</keyword>
<gene>
    <name evidence="2" type="ORF">PUMCH_001836</name>
</gene>
<keyword evidence="1" id="KW-0812">Transmembrane</keyword>
<protein>
    <recommendedName>
        <fullName evidence="4">EamA domain-containing protein</fullName>
    </recommendedName>
</protein>
<sequence>MAITELNLQSNASVRSVQGASRTKIISVVLLFLLSVASFVAQTEFTSQAYLLGFEEPIIMLTATHGSWWVLWPLQVLTVAIYRTIQKARNPLSSRKAPTDANALLLDFEQLVEQTNALARDMRNPTASFEMSRRPEEQPTSLYKYFKKSIVKQIHNVYHTSILIYEANVNQDTSTHNLDVLVSKNNRISNSSAIWKCVSQFISTPAFRYVFIKSAIVSFVVNIAGFMWHAAMSLTYASDVTAIYNCSAFTAYAFAIPILNEKFSWLKASSVVIAVSGVFIVAYSGADSEDLNDQYPYRLWGNIFITIGAILYGYYEVIYKKYVCIADHLSKVITARRQVTFANFAMGLISIITFITLVPLLFLLDITKVKTFNLFGYGEHTKEIWIYILCSMLCNLLFSVLFLSLMALTNPVLSSVSSLVTIFVTGIVEWILFDNALGPKQILGNSLVIVGFVVLTIASWNEISEGKDEDEMETASLYSFAASENTIQA</sequence>
<dbReference type="RefSeq" id="XP_062876940.1">
    <property type="nucleotide sequence ID" value="XM_063020870.1"/>
</dbReference>
<dbReference type="AlphaFoldDB" id="A0AAX4H7P6"/>
<keyword evidence="1" id="KW-1133">Transmembrane helix</keyword>
<evidence type="ECO:0000313" key="3">
    <source>
        <dbReference type="Proteomes" id="UP001338582"/>
    </source>
</evidence>
<dbReference type="InterPro" id="IPR037185">
    <property type="entry name" value="EmrE-like"/>
</dbReference>
<dbReference type="InterPro" id="IPR026505">
    <property type="entry name" value="Solute_c_fam_35_mem_F3/F4"/>
</dbReference>
<feature type="transmembrane region" description="Helical" evidence="1">
    <location>
        <begin position="297"/>
        <end position="318"/>
    </location>
</feature>
<feature type="transmembrane region" description="Helical" evidence="1">
    <location>
        <begin position="412"/>
        <end position="433"/>
    </location>
</feature>
<dbReference type="SUPFAM" id="SSF103481">
    <property type="entry name" value="Multidrug resistance efflux transporter EmrE"/>
    <property type="match status" value="2"/>
</dbReference>
<feature type="transmembrane region" description="Helical" evidence="1">
    <location>
        <begin position="210"/>
        <end position="230"/>
    </location>
</feature>
<reference evidence="2 3" key="1">
    <citation type="submission" date="2023-10" db="EMBL/GenBank/DDBJ databases">
        <title>Draft Genome Sequence of Candida saopaulonensis from a very Premature Infant with Sepsis.</title>
        <authorList>
            <person name="Ning Y."/>
            <person name="Dai R."/>
            <person name="Xiao M."/>
            <person name="Xu Y."/>
            <person name="Yan Q."/>
            <person name="Zhang L."/>
        </authorList>
    </citation>
    <scope>NUCLEOTIDE SEQUENCE [LARGE SCALE GENOMIC DNA]</scope>
    <source>
        <strain evidence="2 3">19XY460</strain>
    </source>
</reference>